<keyword evidence="1" id="KW-0808">Transferase</keyword>
<dbReference type="InterPro" id="IPR027417">
    <property type="entry name" value="P-loop_NTPase"/>
</dbReference>
<dbReference type="OrthoDB" id="6362633at2759"/>
<dbReference type="Gene3D" id="3.40.50.300">
    <property type="entry name" value="P-loop containing nucleotide triphosphate hydrolases"/>
    <property type="match status" value="2"/>
</dbReference>
<keyword evidence="2" id="KW-1185">Reference proteome</keyword>
<dbReference type="PANTHER" id="PTHR10285">
    <property type="entry name" value="URIDINE KINASE"/>
    <property type="match status" value="1"/>
</dbReference>
<sequence length="252" mass="27682">MANDLETGSPAVPIPNLVSRVEKLLHCQASNPRQRVLVALAGVPGSGKSTVSHALLHELAGCGIENVAVVPMDGFHYTKKVLSTFDNPATAFQRRGAPFTFDADAFLSLVTTLKSTPVTADNEPEQPMYAPSFDHAVQDPVENDILISSRNRIVIVEGNYTLLNQKPWNEIPSLCDERLVLDCLRNTARLNTFRWFVDVSPEVVRDRIAARHVAAGIESTYEAAVQRAETNDIPNGEMIRSLLIKPDVTIQN</sequence>
<evidence type="ECO:0000313" key="2">
    <source>
        <dbReference type="Proteomes" id="UP000800082"/>
    </source>
</evidence>
<dbReference type="SUPFAM" id="SSF52540">
    <property type="entry name" value="P-loop containing nucleoside triphosphate hydrolases"/>
    <property type="match status" value="1"/>
</dbReference>
<proteinExistence type="predicted"/>
<protein>
    <submittedName>
        <fullName evidence="1">Nicotinamide riboside kinase</fullName>
    </submittedName>
</protein>
<reference evidence="1" key="1">
    <citation type="journal article" date="2020" name="Stud. Mycol.">
        <title>101 Dothideomycetes genomes: a test case for predicting lifestyles and emergence of pathogens.</title>
        <authorList>
            <person name="Haridas S."/>
            <person name="Albert R."/>
            <person name="Binder M."/>
            <person name="Bloem J."/>
            <person name="Labutti K."/>
            <person name="Salamov A."/>
            <person name="Andreopoulos B."/>
            <person name="Baker S."/>
            <person name="Barry K."/>
            <person name="Bills G."/>
            <person name="Bluhm B."/>
            <person name="Cannon C."/>
            <person name="Castanera R."/>
            <person name="Culley D."/>
            <person name="Daum C."/>
            <person name="Ezra D."/>
            <person name="Gonzalez J."/>
            <person name="Henrissat B."/>
            <person name="Kuo A."/>
            <person name="Liang C."/>
            <person name="Lipzen A."/>
            <person name="Lutzoni F."/>
            <person name="Magnuson J."/>
            <person name="Mondo S."/>
            <person name="Nolan M."/>
            <person name="Ohm R."/>
            <person name="Pangilinan J."/>
            <person name="Park H.-J."/>
            <person name="Ramirez L."/>
            <person name="Alfaro M."/>
            <person name="Sun H."/>
            <person name="Tritt A."/>
            <person name="Yoshinaga Y."/>
            <person name="Zwiers L.-H."/>
            <person name="Turgeon B."/>
            <person name="Goodwin S."/>
            <person name="Spatafora J."/>
            <person name="Crous P."/>
            <person name="Grigoriev I."/>
        </authorList>
    </citation>
    <scope>NUCLEOTIDE SEQUENCE</scope>
    <source>
        <strain evidence="1">CBS 183.55</strain>
    </source>
</reference>
<dbReference type="Proteomes" id="UP000800082">
    <property type="component" value="Unassembled WGS sequence"/>
</dbReference>
<dbReference type="RefSeq" id="XP_033453577.1">
    <property type="nucleotide sequence ID" value="XM_033590787.1"/>
</dbReference>
<dbReference type="AlphaFoldDB" id="A0A6A5S0L8"/>
<name>A0A6A5S0L8_9PLEO</name>
<keyword evidence="1" id="KW-0418">Kinase</keyword>
<dbReference type="GeneID" id="54348455"/>
<gene>
    <name evidence="1" type="ORF">M421DRAFT_415668</name>
</gene>
<organism evidence="1 2">
    <name type="scientific">Didymella exigua CBS 183.55</name>
    <dbReference type="NCBI Taxonomy" id="1150837"/>
    <lineage>
        <taxon>Eukaryota</taxon>
        <taxon>Fungi</taxon>
        <taxon>Dikarya</taxon>
        <taxon>Ascomycota</taxon>
        <taxon>Pezizomycotina</taxon>
        <taxon>Dothideomycetes</taxon>
        <taxon>Pleosporomycetidae</taxon>
        <taxon>Pleosporales</taxon>
        <taxon>Pleosporineae</taxon>
        <taxon>Didymellaceae</taxon>
        <taxon>Didymella</taxon>
    </lineage>
</organism>
<accession>A0A6A5S0L8</accession>
<dbReference type="EMBL" id="ML978957">
    <property type="protein sequence ID" value="KAF1933329.1"/>
    <property type="molecule type" value="Genomic_DNA"/>
</dbReference>
<evidence type="ECO:0000313" key="1">
    <source>
        <dbReference type="EMBL" id="KAF1933329.1"/>
    </source>
</evidence>
<dbReference type="GO" id="GO:0016301">
    <property type="term" value="F:kinase activity"/>
    <property type="evidence" value="ECO:0007669"/>
    <property type="project" value="UniProtKB-KW"/>
</dbReference>